<dbReference type="GO" id="GO:0005819">
    <property type="term" value="C:spindle"/>
    <property type="evidence" value="ECO:0007669"/>
    <property type="project" value="TreeGrafter"/>
</dbReference>
<feature type="coiled-coil region" evidence="1">
    <location>
        <begin position="244"/>
        <end position="387"/>
    </location>
</feature>
<comment type="caution">
    <text evidence="3">The sequence shown here is derived from an EMBL/GenBank/DDBJ whole genome shotgun (WGS) entry which is preliminary data.</text>
</comment>
<dbReference type="PANTHER" id="PTHR19321">
    <property type="entry name" value="PROTEIN REGULATOR OF CYTOKINESIS 1 PRC1-RELATED"/>
    <property type="match status" value="1"/>
</dbReference>
<name>A0A9P8NRG1_9ASCO</name>
<organism evidence="3 4">
    <name type="scientific">Ogataea polymorpha</name>
    <dbReference type="NCBI Taxonomy" id="460523"/>
    <lineage>
        <taxon>Eukaryota</taxon>
        <taxon>Fungi</taxon>
        <taxon>Dikarya</taxon>
        <taxon>Ascomycota</taxon>
        <taxon>Saccharomycotina</taxon>
        <taxon>Pichiomycetes</taxon>
        <taxon>Pichiales</taxon>
        <taxon>Pichiaceae</taxon>
        <taxon>Ogataea</taxon>
    </lineage>
</organism>
<keyword evidence="4" id="KW-1185">Reference proteome</keyword>
<dbReference type="GO" id="GO:0000226">
    <property type="term" value="P:microtubule cytoskeleton organization"/>
    <property type="evidence" value="ECO:0007669"/>
    <property type="project" value="InterPro"/>
</dbReference>
<evidence type="ECO:0008006" key="5">
    <source>
        <dbReference type="Google" id="ProtNLM"/>
    </source>
</evidence>
<evidence type="ECO:0000313" key="3">
    <source>
        <dbReference type="EMBL" id="KAH3658680.1"/>
    </source>
</evidence>
<dbReference type="GO" id="GO:0005737">
    <property type="term" value="C:cytoplasm"/>
    <property type="evidence" value="ECO:0007669"/>
    <property type="project" value="TreeGrafter"/>
</dbReference>
<reference evidence="3" key="2">
    <citation type="submission" date="2021-01" db="EMBL/GenBank/DDBJ databases">
        <authorList>
            <person name="Schikora-Tamarit M.A."/>
        </authorList>
    </citation>
    <scope>NUCLEOTIDE SEQUENCE</scope>
    <source>
        <strain evidence="3">NCAIM Y.01608</strain>
    </source>
</reference>
<protein>
    <recommendedName>
        <fullName evidence="5">Anaphase spindle elongation protein 1</fullName>
    </recommendedName>
</protein>
<gene>
    <name evidence="3" type="ORF">OGATHE_006404</name>
</gene>
<dbReference type="InterPro" id="IPR007145">
    <property type="entry name" value="MAP65_Ase1_PRC1"/>
</dbReference>
<dbReference type="GO" id="GO:0008017">
    <property type="term" value="F:microtubule binding"/>
    <property type="evidence" value="ECO:0007669"/>
    <property type="project" value="InterPro"/>
</dbReference>
<feature type="compositionally biased region" description="Polar residues" evidence="2">
    <location>
        <begin position="761"/>
        <end position="773"/>
    </location>
</feature>
<dbReference type="Pfam" id="PF03999">
    <property type="entry name" value="MAP65_ASE1"/>
    <property type="match status" value="1"/>
</dbReference>
<evidence type="ECO:0000313" key="4">
    <source>
        <dbReference type="Proteomes" id="UP000788993"/>
    </source>
</evidence>
<dbReference type="EMBL" id="JAEUBD010001571">
    <property type="protein sequence ID" value="KAH3658680.1"/>
    <property type="molecule type" value="Genomic_DNA"/>
</dbReference>
<evidence type="ECO:0000256" key="1">
    <source>
        <dbReference type="SAM" id="Coils"/>
    </source>
</evidence>
<sequence>MNVNTSNVMKLKKDMVRSLDNLSEDQLGSIAKFIQETNSDVQRNKPKPLLQLHIQDIIKASHDIQTLGLIIGGQEGKLERWFESIHIILTNYYSELKKEERRLNQEFTKSLDTIAKIFQVLKNYHKEAQDGSLLSCRIQKLIDDYRQNEFVNLAQYCNEAEPMSQVNREVENGILKLKPMLVEKIVGISKEIRGFYSRLEIVDEYDNPKFLEQLPSPEESLKYSTIEEVDDIKGIMSTNFSRSSPALEEKIKREKQKLENFISQKCSLMRNTMDRLRLLENELERKVDLDLQHYCDEELIQHIGIKKASFEQYNNKLKAFLEEKSNRERQLDDLMERLEDLWAVLRPKDNSIQEFLKVNRNIKRASISNFEALVEELEQEKRENISKFIQTSRMRILGYWDLLMYDEEDRLKFEAFYDEDADNFDEDLLDRHNREIAKLRAEVDKIKPLLESITKLDDLLKEKSYLDEAVKDPNRLLKRDSFKILRHEEKIREKLARQLPSTIQDLKLKLSSFEIERGRAFKVNGEPYISKLEEIESELCRKRSFRKSPIKTLPPNSSSRVYKREQTKTAIRKRNYLGMQPKLPSTVQRLSQSVNSNVYKSPASFGSVIRRQNTETMTNPFNSRESSPLRKTVHSRQHAKASQLQDITPDLRFMSPIEPPVFSSPADPSLVRSVCFMSGSTISNKPIVIKGGSPIRQNSESELRTRSHLRLQSLSAPTRVLPSNAILQKPAESTSLKPLSCQLKAPSPSSSLSHERVNGSIVRQSDSPNTSNAMPVAELSDSLIDYSEEVKENVSPRSYKSHGEAQQMLLNDVSMNWDTETF</sequence>
<dbReference type="AlphaFoldDB" id="A0A9P8NRG1"/>
<dbReference type="Proteomes" id="UP000788993">
    <property type="component" value="Unassembled WGS sequence"/>
</dbReference>
<reference evidence="3" key="1">
    <citation type="journal article" date="2021" name="Open Biol.">
        <title>Shared evolutionary footprints suggest mitochondrial oxidative damage underlies multiple complex I losses in fungi.</title>
        <authorList>
            <person name="Schikora-Tamarit M.A."/>
            <person name="Marcet-Houben M."/>
            <person name="Nosek J."/>
            <person name="Gabaldon T."/>
        </authorList>
    </citation>
    <scope>NUCLEOTIDE SEQUENCE</scope>
    <source>
        <strain evidence="3">NCAIM Y.01608</strain>
    </source>
</reference>
<dbReference type="PANTHER" id="PTHR19321:SF41">
    <property type="entry name" value="FASCETTO-RELATED"/>
    <property type="match status" value="1"/>
</dbReference>
<accession>A0A9P8NRG1</accession>
<proteinExistence type="predicted"/>
<feature type="region of interest" description="Disordered" evidence="2">
    <location>
        <begin position="743"/>
        <end position="773"/>
    </location>
</feature>
<dbReference type="Gene3D" id="1.20.58.1520">
    <property type="match status" value="1"/>
</dbReference>
<evidence type="ECO:0000256" key="2">
    <source>
        <dbReference type="SAM" id="MobiDB-lite"/>
    </source>
</evidence>
<keyword evidence="1" id="KW-0175">Coiled coil</keyword>